<dbReference type="GeneID" id="19197096"/>
<dbReference type="OrthoDB" id="4337792at2759"/>
<sequence>MAILSPIPNEEFSHLVSIGGGIFKSRIIHAPLAVASELLKEIEENGIMTEPIGFRKTLVDAVEEALHQTGRRIQLGETNADVKMHMKLSMVICRAKMNFVRGESLWQRLAQTAKESLEMSLSWLQSRASQRDEETLDGQEVGFQQDFNLGSDGDFEDIFGTMDFGLDETFGMDLT</sequence>
<evidence type="ECO:0000313" key="1">
    <source>
        <dbReference type="EMBL" id="EXJ57852.1"/>
    </source>
</evidence>
<protein>
    <submittedName>
        <fullName evidence="1">Uncharacterized protein</fullName>
    </submittedName>
</protein>
<comment type="caution">
    <text evidence="1">The sequence shown here is derived from an EMBL/GenBank/DDBJ whole genome shotgun (WGS) entry which is preliminary data.</text>
</comment>
<dbReference type="Proteomes" id="UP000019471">
    <property type="component" value="Unassembled WGS sequence"/>
</dbReference>
<proteinExistence type="predicted"/>
<accession>W9VQ90</accession>
<evidence type="ECO:0000313" key="2">
    <source>
        <dbReference type="Proteomes" id="UP000019471"/>
    </source>
</evidence>
<name>W9VQ90_9EURO</name>
<reference evidence="1 2" key="1">
    <citation type="submission" date="2013-03" db="EMBL/GenBank/DDBJ databases">
        <title>The Genome Sequence of Cladophialophora psammophila CBS 110553.</title>
        <authorList>
            <consortium name="The Broad Institute Genomics Platform"/>
            <person name="Cuomo C."/>
            <person name="de Hoog S."/>
            <person name="Gorbushina A."/>
            <person name="Walker B."/>
            <person name="Young S.K."/>
            <person name="Zeng Q."/>
            <person name="Gargeya S."/>
            <person name="Fitzgerald M."/>
            <person name="Haas B."/>
            <person name="Abouelleil A."/>
            <person name="Allen A.W."/>
            <person name="Alvarado L."/>
            <person name="Arachchi H.M."/>
            <person name="Berlin A.M."/>
            <person name="Chapman S.B."/>
            <person name="Gainer-Dewar J."/>
            <person name="Goldberg J."/>
            <person name="Griggs A."/>
            <person name="Gujja S."/>
            <person name="Hansen M."/>
            <person name="Howarth C."/>
            <person name="Imamovic A."/>
            <person name="Ireland A."/>
            <person name="Larimer J."/>
            <person name="McCowan C."/>
            <person name="Murphy C."/>
            <person name="Pearson M."/>
            <person name="Poon T.W."/>
            <person name="Priest M."/>
            <person name="Roberts A."/>
            <person name="Saif S."/>
            <person name="Shea T."/>
            <person name="Sisk P."/>
            <person name="Sykes S."/>
            <person name="Wortman J."/>
            <person name="Nusbaum C."/>
            <person name="Birren B."/>
        </authorList>
    </citation>
    <scope>NUCLEOTIDE SEQUENCE [LARGE SCALE GENOMIC DNA]</scope>
    <source>
        <strain evidence="1 2">CBS 110553</strain>
    </source>
</reference>
<dbReference type="RefSeq" id="XP_007751169.1">
    <property type="nucleotide sequence ID" value="XM_007752979.1"/>
</dbReference>
<organism evidence="1 2">
    <name type="scientific">Cladophialophora psammophila CBS 110553</name>
    <dbReference type="NCBI Taxonomy" id="1182543"/>
    <lineage>
        <taxon>Eukaryota</taxon>
        <taxon>Fungi</taxon>
        <taxon>Dikarya</taxon>
        <taxon>Ascomycota</taxon>
        <taxon>Pezizomycotina</taxon>
        <taxon>Eurotiomycetes</taxon>
        <taxon>Chaetothyriomycetidae</taxon>
        <taxon>Chaetothyriales</taxon>
        <taxon>Herpotrichiellaceae</taxon>
        <taxon>Cladophialophora</taxon>
    </lineage>
</organism>
<dbReference type="AlphaFoldDB" id="W9VQ90"/>
<dbReference type="HOGENOM" id="CLU_1532393_0_0_1"/>
<gene>
    <name evidence="1" type="ORF">A1O5_12410</name>
</gene>
<dbReference type="EMBL" id="AMGX01000033">
    <property type="protein sequence ID" value="EXJ57852.1"/>
    <property type="molecule type" value="Genomic_DNA"/>
</dbReference>
<keyword evidence="2" id="KW-1185">Reference proteome</keyword>